<dbReference type="GeneID" id="66164085"/>
<dbReference type="KEGG" id="csty:KN1_23550"/>
<evidence type="ECO:0000313" key="2">
    <source>
        <dbReference type="Proteomes" id="UP000825123"/>
    </source>
</evidence>
<reference evidence="1 2" key="1">
    <citation type="submission" date="2021-04" db="EMBL/GenBank/DDBJ databases">
        <title>Complete genome sequence of Stygiolobus sp. KN-1.</title>
        <authorList>
            <person name="Nakamura K."/>
            <person name="Sakai H."/>
            <person name="Kurosawa N."/>
        </authorList>
    </citation>
    <scope>NUCLEOTIDE SEQUENCE [LARGE SCALE GENOMIC DNA]</scope>
    <source>
        <strain evidence="1 2">KN-1</strain>
    </source>
</reference>
<gene>
    <name evidence="1" type="ORF">KN1_23550</name>
</gene>
<evidence type="ECO:0000313" key="1">
    <source>
        <dbReference type="EMBL" id="BCU71058.1"/>
    </source>
</evidence>
<sequence length="206" mass="22966">MGSKRLLLLLISILVSAGVLVTTLFLAPVFISTPISPSINAGSLNVITQGNWTAEFKAIITREGPTYTISFSNGTSLSLSSPEFVRSTIGKLLASNMGHEEDSLRFFQLYIYYYVNNYNSSYSILIIKAYFSQGYHQVPYQLYLSVRGVRGVEGPYYWAGNYSYWVAYSNQTSSTSVLTVIKTTNFTISIEQYKSILELVTTSNDV</sequence>
<name>A0A8D5U817_9CREN</name>
<protein>
    <submittedName>
        <fullName evidence="1">Uncharacterized protein</fullName>
    </submittedName>
</protein>
<organism evidence="1 2">
    <name type="scientific">Stygiolobus caldivivus</name>
    <dbReference type="NCBI Taxonomy" id="2824673"/>
    <lineage>
        <taxon>Archaea</taxon>
        <taxon>Thermoproteota</taxon>
        <taxon>Thermoprotei</taxon>
        <taxon>Sulfolobales</taxon>
        <taxon>Sulfolobaceae</taxon>
        <taxon>Stygiolobus</taxon>
    </lineage>
</organism>
<proteinExistence type="predicted"/>
<dbReference type="EMBL" id="AP024597">
    <property type="protein sequence ID" value="BCU71058.1"/>
    <property type="molecule type" value="Genomic_DNA"/>
</dbReference>
<accession>A0A8D5U817</accession>
<keyword evidence="2" id="KW-1185">Reference proteome</keyword>
<dbReference type="AlphaFoldDB" id="A0A8D5U817"/>
<dbReference type="RefSeq" id="WP_221287813.1">
    <property type="nucleotide sequence ID" value="NZ_AP024597.1"/>
</dbReference>
<dbReference type="Proteomes" id="UP000825123">
    <property type="component" value="Chromosome"/>
</dbReference>